<evidence type="ECO:0000256" key="1">
    <source>
        <dbReference type="ARBA" id="ARBA00023002"/>
    </source>
</evidence>
<feature type="domain" description="Methyltransferase" evidence="6">
    <location>
        <begin position="498"/>
        <end position="629"/>
    </location>
</feature>
<accession>A0A3D8M2J0</accession>
<feature type="domain" description="Sulfatase-modifying factor enzyme-like" evidence="4">
    <location>
        <begin position="191"/>
        <end position="442"/>
    </location>
</feature>
<dbReference type="FunFam" id="3.90.1580.10:FF:000006">
    <property type="entry name" value="Generic methyltransferase, putative"/>
    <property type="match status" value="1"/>
</dbReference>
<name>A0A3D8M2J0_9ALTE</name>
<dbReference type="Gene3D" id="3.90.1580.10">
    <property type="entry name" value="paralog of FGE (formylglycine-generating enzyme)"/>
    <property type="match status" value="1"/>
</dbReference>
<evidence type="ECO:0000259" key="4">
    <source>
        <dbReference type="Pfam" id="PF03781"/>
    </source>
</evidence>
<keyword evidence="2" id="KW-0408">Iron</keyword>
<feature type="domain" description="DinB-like" evidence="5">
    <location>
        <begin position="27"/>
        <end position="160"/>
    </location>
</feature>
<reference evidence="8" key="1">
    <citation type="submission" date="2018-08" db="EMBL/GenBank/DDBJ databases">
        <authorList>
            <person name="Zhang J."/>
            <person name="Du Z.-J."/>
        </authorList>
    </citation>
    <scope>NUCLEOTIDE SEQUENCE [LARGE SCALE GENOMIC DNA]</scope>
    <source>
        <strain evidence="8">KCTC 52655</strain>
    </source>
</reference>
<evidence type="ECO:0000313" key="8">
    <source>
        <dbReference type="Proteomes" id="UP000256561"/>
    </source>
</evidence>
<evidence type="ECO:0000256" key="2">
    <source>
        <dbReference type="ARBA" id="ARBA00023004"/>
    </source>
</evidence>
<dbReference type="InterPro" id="IPR051043">
    <property type="entry name" value="Sulfatase_Mod_Factor_Kinase"/>
</dbReference>
<dbReference type="RefSeq" id="WP_115594556.1">
    <property type="nucleotide sequence ID" value="NZ_QRHA01000018.1"/>
</dbReference>
<dbReference type="Gene3D" id="3.40.50.150">
    <property type="entry name" value="Vaccinia Virus protein VP39"/>
    <property type="match status" value="1"/>
</dbReference>
<dbReference type="InterPro" id="IPR042095">
    <property type="entry name" value="SUMF_sf"/>
</dbReference>
<dbReference type="NCBIfam" id="TIGR04344">
    <property type="entry name" value="ovoA_Nterm"/>
    <property type="match status" value="1"/>
</dbReference>
<dbReference type="SUPFAM" id="SSF56436">
    <property type="entry name" value="C-type lectin-like"/>
    <property type="match status" value="1"/>
</dbReference>
<dbReference type="InterPro" id="IPR016187">
    <property type="entry name" value="CTDL_fold"/>
</dbReference>
<dbReference type="InterPro" id="IPR027625">
    <property type="entry name" value="OvoA_Cterm"/>
</dbReference>
<dbReference type="AlphaFoldDB" id="A0A3D8M2J0"/>
<dbReference type="InterPro" id="IPR024775">
    <property type="entry name" value="DinB-like"/>
</dbReference>
<dbReference type="PANTHER" id="PTHR23150">
    <property type="entry name" value="SULFATASE MODIFYING FACTOR 1, 2"/>
    <property type="match status" value="1"/>
</dbReference>
<dbReference type="InterPro" id="IPR029063">
    <property type="entry name" value="SAM-dependent_MTases_sf"/>
</dbReference>
<evidence type="ECO:0000259" key="6">
    <source>
        <dbReference type="Pfam" id="PF13847"/>
    </source>
</evidence>
<organism evidence="7 8">
    <name type="scientific">Alteromonas aestuariivivens</name>
    <dbReference type="NCBI Taxonomy" id="1938339"/>
    <lineage>
        <taxon>Bacteria</taxon>
        <taxon>Pseudomonadati</taxon>
        <taxon>Pseudomonadota</taxon>
        <taxon>Gammaproteobacteria</taxon>
        <taxon>Alteromonadales</taxon>
        <taxon>Alteromonadaceae</taxon>
        <taxon>Alteromonas/Salinimonas group</taxon>
        <taxon>Alteromonas</taxon>
    </lineage>
</organism>
<gene>
    <name evidence="7" type="primary">ovoA</name>
    <name evidence="7" type="ORF">DXV75_16630</name>
</gene>
<comment type="pathway">
    <text evidence="3">Amino-acid biosynthesis; ergothioneine biosynthesis.</text>
</comment>
<dbReference type="GO" id="GO:0120147">
    <property type="term" value="F:formylglycine-generating oxidase activity"/>
    <property type="evidence" value="ECO:0007669"/>
    <property type="project" value="TreeGrafter"/>
</dbReference>
<dbReference type="SUPFAM" id="SSF53335">
    <property type="entry name" value="S-adenosyl-L-methionine-dependent methyltransferases"/>
    <property type="match status" value="1"/>
</dbReference>
<dbReference type="Pfam" id="PF12867">
    <property type="entry name" value="DinB_2"/>
    <property type="match status" value="1"/>
</dbReference>
<dbReference type="Pfam" id="PF03781">
    <property type="entry name" value="FGE-sulfatase"/>
    <property type="match status" value="1"/>
</dbReference>
<dbReference type="InterPro" id="IPR027577">
    <property type="entry name" value="OvoA_Nterm"/>
</dbReference>
<dbReference type="Pfam" id="PF13847">
    <property type="entry name" value="Methyltransf_31"/>
    <property type="match status" value="1"/>
</dbReference>
<dbReference type="OrthoDB" id="9768004at2"/>
<proteinExistence type="predicted"/>
<dbReference type="PANTHER" id="PTHR23150:SF26">
    <property type="entry name" value="GENERIC METHYLTRANSFERASE"/>
    <property type="match status" value="1"/>
</dbReference>
<dbReference type="CDD" id="cd02440">
    <property type="entry name" value="AdoMet_MTases"/>
    <property type="match status" value="1"/>
</dbReference>
<keyword evidence="1" id="KW-0560">Oxidoreductase</keyword>
<protein>
    <submittedName>
        <fullName evidence="7">5-histidylcysteine sulfoxide synthase</fullName>
    </submittedName>
</protein>
<dbReference type="InterPro" id="IPR005532">
    <property type="entry name" value="SUMF_dom"/>
</dbReference>
<dbReference type="InterPro" id="IPR025714">
    <property type="entry name" value="Methyltranfer_dom"/>
</dbReference>
<dbReference type="NCBIfam" id="TIGR04345">
    <property type="entry name" value="ovoA_Cterm"/>
    <property type="match status" value="1"/>
</dbReference>
<evidence type="ECO:0000313" key="7">
    <source>
        <dbReference type="EMBL" id="RDV23927.1"/>
    </source>
</evidence>
<evidence type="ECO:0000259" key="5">
    <source>
        <dbReference type="Pfam" id="PF12867"/>
    </source>
</evidence>
<dbReference type="EMBL" id="QRHA01000018">
    <property type="protein sequence ID" value="RDV23927.1"/>
    <property type="molecule type" value="Genomic_DNA"/>
</dbReference>
<comment type="caution">
    <text evidence="7">The sequence shown here is derived from an EMBL/GenBank/DDBJ whole genome shotgun (WGS) entry which is preliminary data.</text>
</comment>
<evidence type="ECO:0000256" key="3">
    <source>
        <dbReference type="ARBA" id="ARBA00037882"/>
    </source>
</evidence>
<keyword evidence="8" id="KW-1185">Reference proteome</keyword>
<sequence>MQQLPTPNLREGSVEQKRQEILAYFLNAYDTYEALFSNLANDDAFYQRPEKLRHPLIFYYGHTATFFINKLILAKQLNQRINPQFESMFAIGVDEMSWDDLNDDHYDWPEVQQVRDYRRQVKARVCDVIARLEFTMPIDWNSPMWPVIMGIEHERIHLETSSVLIRQLPLEWIAPQPEWRLCLERGQAPENTLIAVEGGKVSQSKRQDGDYYGWDNEYGQMNAEVEAFRTSRYLVSNGEFLAFVEAGGYLEDRYWQPEGLKWRQYTHAMYPVFWRSTDTGYIYRAMTEEFPLPLNWPVEVNYHEAKAFCNWKSAQLGKPIRLPTENEWMRLRDSVGLTQVLYTDGANLQLCQYASSVPVNWHAQGDFFDVVGNVWQWTETPIYPFPGFDVHPLYDDFTTPTFDNKHNLIKGGSWISSGNEATRDCRYAFRRHFYQHAGFRYVESAKTIQVSDMDYESDTQVSQYCEFHYGDRYFDVGNYPQRCAQICLQFMHGKPTRRALDLGCAVGRASFELAKLFEQVDGIDFSARFIKTAIQLQSSGELRYQLVDEGDLTSFRVRRLQELGLIAVSHKVNFAQGDGCNLKPMYDNYDLIFMGNLLDRVYNPRKLLQTVTERLNIGGVLVITSPYTWLTDYTQREHWLGGYKDATGETLTSTDALEQALQDNFERLAPPQDLPFVIRETRRKFQHTVAELNAFVRTE</sequence>
<dbReference type="Proteomes" id="UP000256561">
    <property type="component" value="Unassembled WGS sequence"/>
</dbReference>